<evidence type="ECO:0000256" key="1">
    <source>
        <dbReference type="SAM" id="Phobius"/>
    </source>
</evidence>
<feature type="transmembrane region" description="Helical" evidence="1">
    <location>
        <begin position="17"/>
        <end position="35"/>
    </location>
</feature>
<keyword evidence="1" id="KW-0472">Membrane</keyword>
<evidence type="ECO:0000313" key="2">
    <source>
        <dbReference type="EMBL" id="MEQ2230965.1"/>
    </source>
</evidence>
<accession>A0ABV0TDK9</accession>
<dbReference type="EMBL" id="JAHRIQ010029462">
    <property type="protein sequence ID" value="MEQ2230965.1"/>
    <property type="molecule type" value="Genomic_DNA"/>
</dbReference>
<name>A0ABV0TDK9_9TELE</name>
<reference evidence="2 3" key="1">
    <citation type="submission" date="2021-06" db="EMBL/GenBank/DDBJ databases">
        <authorList>
            <person name="Palmer J.M."/>
        </authorList>
    </citation>
    <scope>NUCLEOTIDE SEQUENCE [LARGE SCALE GENOMIC DNA]</scope>
    <source>
        <strain evidence="3">if_2019</strain>
        <tissue evidence="2">Muscle</tissue>
    </source>
</reference>
<keyword evidence="1" id="KW-1133">Transmembrane helix</keyword>
<sequence length="125" mass="14315">MEPQKNRDDLMKITDSFNQNDLLFILLLIAKSLILKKIKKRRKKRSPFFWRAQTSWTCSSSSYGGGIKSARITNRYLISCHNTSNTFTDVEAEASVQFRFPVPAEGLSFSTEISPEHLFITSECC</sequence>
<protein>
    <submittedName>
        <fullName evidence="2">Uncharacterized protein</fullName>
    </submittedName>
</protein>
<proteinExistence type="predicted"/>
<evidence type="ECO:0000313" key="3">
    <source>
        <dbReference type="Proteomes" id="UP001482620"/>
    </source>
</evidence>
<organism evidence="2 3">
    <name type="scientific">Ilyodon furcidens</name>
    <name type="common">goldbreast splitfin</name>
    <dbReference type="NCBI Taxonomy" id="33524"/>
    <lineage>
        <taxon>Eukaryota</taxon>
        <taxon>Metazoa</taxon>
        <taxon>Chordata</taxon>
        <taxon>Craniata</taxon>
        <taxon>Vertebrata</taxon>
        <taxon>Euteleostomi</taxon>
        <taxon>Actinopterygii</taxon>
        <taxon>Neopterygii</taxon>
        <taxon>Teleostei</taxon>
        <taxon>Neoteleostei</taxon>
        <taxon>Acanthomorphata</taxon>
        <taxon>Ovalentaria</taxon>
        <taxon>Atherinomorphae</taxon>
        <taxon>Cyprinodontiformes</taxon>
        <taxon>Goodeidae</taxon>
        <taxon>Ilyodon</taxon>
    </lineage>
</organism>
<gene>
    <name evidence="2" type="ORF">ILYODFUR_034607</name>
</gene>
<comment type="caution">
    <text evidence="2">The sequence shown here is derived from an EMBL/GenBank/DDBJ whole genome shotgun (WGS) entry which is preliminary data.</text>
</comment>
<dbReference type="Proteomes" id="UP001482620">
    <property type="component" value="Unassembled WGS sequence"/>
</dbReference>
<keyword evidence="3" id="KW-1185">Reference proteome</keyword>
<keyword evidence="1" id="KW-0812">Transmembrane</keyword>